<proteinExistence type="predicted"/>
<feature type="transmembrane region" description="Helical" evidence="7">
    <location>
        <begin position="101"/>
        <end position="125"/>
    </location>
</feature>
<evidence type="ECO:0000256" key="3">
    <source>
        <dbReference type="ARBA" id="ARBA00022692"/>
    </source>
</evidence>
<feature type="region of interest" description="Disordered" evidence="6">
    <location>
        <begin position="390"/>
        <end position="432"/>
    </location>
</feature>
<sequence length="432" mass="44290">MRSYSALFRTPEFTTLFLSASLRLAASTVGGLARGTLTYRATGSPLLTALSMFGPQLAQVLGATTLLSAADRLPPRATLTGIALGFAVGTAAMAMPGLPIWALFGIVFLLGLIASLGGGVGWGLLNEILAKKGEGGYLLGRSVFNMANGLMQIAGYATGGILVAAFSPQVTLLLAAALHLAAALVAAVGLTHRPPRASGRPSIAQTWRTNAQLWAARPRRLTYLGLWIPNGLVVGVESLYVSYDPGSAGTLFACAALGMLIGDVTIGRFVPPRLRRRLAVPLLLLLAVPNLLFAFGPGVWVAALTVCVASVGYGASLVQQERLMSLTPPELSGHALGLHSAGMLTMQGVSAALAGTIAQLTSPGAAMALMAAGSVCVTVGLVAAGRRTERGRAENGCATPAAREEMGVTYAPGPRGRDSTGSPRGTHPDDDA</sequence>
<dbReference type="AlphaFoldDB" id="A0AAU2A433"/>
<comment type="subcellular location">
    <subcellularLocation>
        <location evidence="1">Cell membrane</location>
        <topology evidence="1">Multi-pass membrane protein</topology>
    </subcellularLocation>
</comment>
<evidence type="ECO:0000256" key="1">
    <source>
        <dbReference type="ARBA" id="ARBA00004651"/>
    </source>
</evidence>
<evidence type="ECO:0000256" key="5">
    <source>
        <dbReference type="ARBA" id="ARBA00023136"/>
    </source>
</evidence>
<reference evidence="8" key="1">
    <citation type="submission" date="2022-10" db="EMBL/GenBank/DDBJ databases">
        <title>The complete genomes of actinobacterial strains from the NBC collection.</title>
        <authorList>
            <person name="Joergensen T.S."/>
            <person name="Alvarez Arevalo M."/>
            <person name="Sterndorff E.B."/>
            <person name="Faurdal D."/>
            <person name="Vuksanovic O."/>
            <person name="Mourched A.-S."/>
            <person name="Charusanti P."/>
            <person name="Shaw S."/>
            <person name="Blin K."/>
            <person name="Weber T."/>
        </authorList>
    </citation>
    <scope>NUCLEOTIDE SEQUENCE</scope>
    <source>
        <strain evidence="8">NBC_00093</strain>
    </source>
</reference>
<feature type="transmembrane region" description="Helical" evidence="7">
    <location>
        <begin position="146"/>
        <end position="166"/>
    </location>
</feature>
<keyword evidence="2" id="KW-1003">Cell membrane</keyword>
<name>A0AAU2A433_9ACTN</name>
<dbReference type="GO" id="GO:0005886">
    <property type="term" value="C:plasma membrane"/>
    <property type="evidence" value="ECO:0007669"/>
    <property type="project" value="UniProtKB-SubCell"/>
</dbReference>
<evidence type="ECO:0000256" key="6">
    <source>
        <dbReference type="SAM" id="MobiDB-lite"/>
    </source>
</evidence>
<evidence type="ECO:0000256" key="2">
    <source>
        <dbReference type="ARBA" id="ARBA00022475"/>
    </source>
</evidence>
<gene>
    <name evidence="8" type="ORF">OHA22_27995</name>
</gene>
<evidence type="ECO:0000256" key="7">
    <source>
        <dbReference type="SAM" id="Phobius"/>
    </source>
</evidence>
<dbReference type="SUPFAM" id="SSF103473">
    <property type="entry name" value="MFS general substrate transporter"/>
    <property type="match status" value="1"/>
</dbReference>
<dbReference type="EMBL" id="CP108222">
    <property type="protein sequence ID" value="WTT19100.1"/>
    <property type="molecule type" value="Genomic_DNA"/>
</dbReference>
<feature type="transmembrane region" description="Helical" evidence="7">
    <location>
        <begin position="247"/>
        <end position="266"/>
    </location>
</feature>
<accession>A0AAU2A433</accession>
<evidence type="ECO:0000313" key="8">
    <source>
        <dbReference type="EMBL" id="WTT19100.1"/>
    </source>
</evidence>
<dbReference type="Gene3D" id="1.20.1250.20">
    <property type="entry name" value="MFS general substrate transporter like domains"/>
    <property type="match status" value="1"/>
</dbReference>
<keyword evidence="3 7" id="KW-0812">Transmembrane</keyword>
<evidence type="ECO:0000256" key="4">
    <source>
        <dbReference type="ARBA" id="ARBA00022989"/>
    </source>
</evidence>
<keyword evidence="4 7" id="KW-1133">Transmembrane helix</keyword>
<dbReference type="PANTHER" id="PTHR23513">
    <property type="entry name" value="INTEGRAL MEMBRANE EFFLUX PROTEIN-RELATED"/>
    <property type="match status" value="1"/>
</dbReference>
<feature type="transmembrane region" description="Helical" evidence="7">
    <location>
        <begin position="278"/>
        <end position="295"/>
    </location>
</feature>
<feature type="transmembrane region" description="Helical" evidence="7">
    <location>
        <begin position="364"/>
        <end position="384"/>
    </location>
</feature>
<feature type="transmembrane region" description="Helical" evidence="7">
    <location>
        <begin position="77"/>
        <end position="95"/>
    </location>
</feature>
<keyword evidence="5 7" id="KW-0472">Membrane</keyword>
<organism evidence="8">
    <name type="scientific">Streptomyces sp. NBC_00093</name>
    <dbReference type="NCBI Taxonomy" id="2975649"/>
    <lineage>
        <taxon>Bacteria</taxon>
        <taxon>Bacillati</taxon>
        <taxon>Actinomycetota</taxon>
        <taxon>Actinomycetes</taxon>
        <taxon>Kitasatosporales</taxon>
        <taxon>Streptomycetaceae</taxon>
        <taxon>Streptomyces</taxon>
    </lineage>
</organism>
<dbReference type="InterPro" id="IPR036259">
    <property type="entry name" value="MFS_trans_sf"/>
</dbReference>
<protein>
    <submittedName>
        <fullName evidence="8">MFS transporter</fullName>
    </submittedName>
</protein>
<feature type="transmembrane region" description="Helical" evidence="7">
    <location>
        <begin position="172"/>
        <end position="190"/>
    </location>
</feature>
<dbReference type="PANTHER" id="PTHR23513:SF11">
    <property type="entry name" value="STAPHYLOFERRIN A TRANSPORTER"/>
    <property type="match status" value="1"/>
</dbReference>
<feature type="transmembrane region" description="Helical" evidence="7">
    <location>
        <begin position="221"/>
        <end position="241"/>
    </location>
</feature>